<proteinExistence type="predicted"/>
<evidence type="ECO:0008006" key="5">
    <source>
        <dbReference type="Google" id="ProtNLM"/>
    </source>
</evidence>
<dbReference type="EMBL" id="JAGGJQ010000001">
    <property type="protein sequence ID" value="MBP1838774.1"/>
    <property type="molecule type" value="Genomic_DNA"/>
</dbReference>
<comment type="caution">
    <text evidence="1">The sequence shown here is derived from an EMBL/GenBank/DDBJ whole genome shotgun (WGS) entry which is preliminary data.</text>
</comment>
<gene>
    <name evidence="1" type="ORF">J2Z56_000670</name>
    <name evidence="2" type="ORF">J2Z57_001720</name>
</gene>
<dbReference type="Proteomes" id="UP001231587">
    <property type="component" value="Unassembled WGS sequence"/>
</dbReference>
<evidence type="ECO:0000313" key="3">
    <source>
        <dbReference type="Proteomes" id="UP001138672"/>
    </source>
</evidence>
<dbReference type="AlphaFoldDB" id="A0A9X1CB52"/>
<accession>A0A9X1CB52</accession>
<organism evidence="1 3">
    <name type="scientific">Formosa algae</name>
    <dbReference type="NCBI Taxonomy" id="225843"/>
    <lineage>
        <taxon>Bacteria</taxon>
        <taxon>Pseudomonadati</taxon>
        <taxon>Bacteroidota</taxon>
        <taxon>Flavobacteriia</taxon>
        <taxon>Flavobacteriales</taxon>
        <taxon>Flavobacteriaceae</taxon>
        <taxon>Formosa</taxon>
    </lineage>
</organism>
<evidence type="ECO:0000313" key="2">
    <source>
        <dbReference type="EMBL" id="MDQ0335274.1"/>
    </source>
</evidence>
<name>A0A9X1CB52_9FLAO</name>
<reference evidence="1" key="1">
    <citation type="submission" date="2021-03" db="EMBL/GenBank/DDBJ databases">
        <title>Genomic Encyclopedia of Type Strains, Phase IV (KMG-IV): sequencing the most valuable type-strain genomes for metagenomic binning, comparative biology and taxonomic classification.</title>
        <authorList>
            <person name="Goeker M."/>
        </authorList>
    </citation>
    <scope>NUCLEOTIDE SEQUENCE</scope>
    <source>
        <strain evidence="1">DSM 15523</strain>
        <strain evidence="2 4">DSM 16476</strain>
    </source>
</reference>
<protein>
    <recommendedName>
        <fullName evidence="5">Bacterial mobilisation domain-containing protein</fullName>
    </recommendedName>
</protein>
<evidence type="ECO:0000313" key="4">
    <source>
        <dbReference type="Proteomes" id="UP001231587"/>
    </source>
</evidence>
<sequence>MKEKKIKTKPINKRVHFVISEERKNKWLELAKEEYSSLTDFIITRVEGNITRYDIKTIEGLFEKMGGNRNKVESNINQVTRIINVAQNINEENMLRFLELFSEYSRKVEKQNKIITKVYKKLNS</sequence>
<evidence type="ECO:0000313" key="1">
    <source>
        <dbReference type="EMBL" id="MBP1838774.1"/>
    </source>
</evidence>
<dbReference type="RefSeq" id="WP_103192220.1">
    <property type="nucleotide sequence ID" value="NZ_JAGGJQ010000001.1"/>
</dbReference>
<keyword evidence="4" id="KW-1185">Reference proteome</keyword>
<dbReference type="Proteomes" id="UP001138672">
    <property type="component" value="Unassembled WGS sequence"/>
</dbReference>
<dbReference type="EMBL" id="JAUSUU010000004">
    <property type="protein sequence ID" value="MDQ0335274.1"/>
    <property type="molecule type" value="Genomic_DNA"/>
</dbReference>